<organism evidence="1 2">
    <name type="scientific">Vitis vinifera</name>
    <name type="common">Grape</name>
    <dbReference type="NCBI Taxonomy" id="29760"/>
    <lineage>
        <taxon>Eukaryota</taxon>
        <taxon>Viridiplantae</taxon>
        <taxon>Streptophyta</taxon>
        <taxon>Embryophyta</taxon>
        <taxon>Tracheophyta</taxon>
        <taxon>Spermatophyta</taxon>
        <taxon>Magnoliopsida</taxon>
        <taxon>eudicotyledons</taxon>
        <taxon>Gunneridae</taxon>
        <taxon>Pentapetalae</taxon>
        <taxon>rosids</taxon>
        <taxon>Vitales</taxon>
        <taxon>Vitaceae</taxon>
        <taxon>Viteae</taxon>
        <taxon>Vitis</taxon>
    </lineage>
</organism>
<proteinExistence type="predicted"/>
<dbReference type="InParanoid" id="D7SUS8"/>
<evidence type="ECO:0000313" key="2">
    <source>
        <dbReference type="Proteomes" id="UP000009183"/>
    </source>
</evidence>
<name>D7SUS8_VITVI</name>
<accession>D7SUS8</accession>
<reference evidence="2" key="1">
    <citation type="journal article" date="2007" name="Nature">
        <title>The grapevine genome sequence suggests ancestral hexaploidization in major angiosperm phyla.</title>
        <authorList>
            <consortium name="The French-Italian Public Consortium for Grapevine Genome Characterization."/>
            <person name="Jaillon O."/>
            <person name="Aury J.-M."/>
            <person name="Noel B."/>
            <person name="Policriti A."/>
            <person name="Clepet C."/>
            <person name="Casagrande A."/>
            <person name="Choisne N."/>
            <person name="Aubourg S."/>
            <person name="Vitulo N."/>
            <person name="Jubin C."/>
            <person name="Vezzi A."/>
            <person name="Legeai F."/>
            <person name="Hugueney P."/>
            <person name="Dasilva C."/>
            <person name="Horner D."/>
            <person name="Mica E."/>
            <person name="Jublot D."/>
            <person name="Poulain J."/>
            <person name="Bruyere C."/>
            <person name="Billault A."/>
            <person name="Segurens B."/>
            <person name="Gouyvenoux M."/>
            <person name="Ugarte E."/>
            <person name="Cattonaro F."/>
            <person name="Anthouard V."/>
            <person name="Vico V."/>
            <person name="Del Fabbro C."/>
            <person name="Alaux M."/>
            <person name="Di Gaspero G."/>
            <person name="Dumas V."/>
            <person name="Felice N."/>
            <person name="Paillard S."/>
            <person name="Juman I."/>
            <person name="Moroldo M."/>
            <person name="Scalabrin S."/>
            <person name="Canaguier A."/>
            <person name="Le Clainche I."/>
            <person name="Malacrida G."/>
            <person name="Durand E."/>
            <person name="Pesole G."/>
            <person name="Laucou V."/>
            <person name="Chatelet P."/>
            <person name="Merdinoglu D."/>
            <person name="Delledonne M."/>
            <person name="Pezzotti M."/>
            <person name="Lecharny A."/>
            <person name="Scarpelli C."/>
            <person name="Artiguenave F."/>
            <person name="Pe M.E."/>
            <person name="Valle G."/>
            <person name="Morgante M."/>
            <person name="Caboche M."/>
            <person name="Adam-Blondon A.-F."/>
            <person name="Weissenbach J."/>
            <person name="Quetier F."/>
            <person name="Wincker P."/>
        </authorList>
    </citation>
    <scope>NUCLEOTIDE SEQUENCE [LARGE SCALE GENOMIC DNA]</scope>
    <source>
        <strain evidence="2">cv. Pinot noir / PN40024</strain>
    </source>
</reference>
<dbReference type="PaxDb" id="29760-VIT_04s0008g05290.t01"/>
<keyword evidence="2" id="KW-1185">Reference proteome</keyword>
<sequence>MHCPSQVCYKIHCYSHCGERLTYFDPQKNFDADTQPLV</sequence>
<gene>
    <name evidence="1" type="ordered locus">VIT_04s0008g05290</name>
</gene>
<dbReference type="EMBL" id="FN595231">
    <property type="protein sequence ID" value="CBI21027.3"/>
    <property type="molecule type" value="Genomic_DNA"/>
</dbReference>
<dbReference type="Proteomes" id="UP000009183">
    <property type="component" value="Chromosome 4"/>
</dbReference>
<dbReference type="AlphaFoldDB" id="D7SUS8"/>
<evidence type="ECO:0000313" key="1">
    <source>
        <dbReference type="EMBL" id="CBI21027.3"/>
    </source>
</evidence>
<dbReference type="HOGENOM" id="CLU_3336592_0_0_1"/>
<protein>
    <submittedName>
        <fullName evidence="1">Uncharacterized protein</fullName>
    </submittedName>
</protein>